<dbReference type="EMBL" id="BSTX01000004">
    <property type="protein sequence ID" value="GLZ80272.1"/>
    <property type="molecule type" value="Genomic_DNA"/>
</dbReference>
<dbReference type="Proteomes" id="UP001165079">
    <property type="component" value="Unassembled WGS sequence"/>
</dbReference>
<comment type="caution">
    <text evidence="2">The sequence shown here is derived from an EMBL/GenBank/DDBJ whole genome shotgun (WGS) entry which is preliminary data.</text>
</comment>
<dbReference type="AlphaFoldDB" id="A0A9W6W5D8"/>
<evidence type="ECO:0000256" key="1">
    <source>
        <dbReference type="SAM" id="Phobius"/>
    </source>
</evidence>
<dbReference type="RefSeq" id="WP_285665428.1">
    <property type="nucleotide sequence ID" value="NZ_BSTX01000004.1"/>
</dbReference>
<keyword evidence="1" id="KW-0472">Membrane</keyword>
<proteinExistence type="predicted"/>
<gene>
    <name evidence="2" type="ORF">Afil01_50790</name>
</gene>
<keyword evidence="1" id="KW-0812">Transmembrane</keyword>
<name>A0A9W6W5D8_9ACTN</name>
<keyword evidence="3" id="KW-1185">Reference proteome</keyword>
<sequence length="177" mass="18983">MPKRRMFVIFHVLLLAALALLLWGFSGPWIDIPAVGASVVALLGLGAGWLVLVTRTRSWWTAAAPVLLVAAVLLVNADVPREVRWSCGAGAFNAFVADLPAPADPTDLPAWDGFTGGRDFGCYTIREAYAVEGGYAFHLDVGGFVYQPHGTTYWTAVPGPAGPRALGDGWYSFVDEF</sequence>
<feature type="transmembrane region" description="Helical" evidence="1">
    <location>
        <begin position="34"/>
        <end position="52"/>
    </location>
</feature>
<keyword evidence="1" id="KW-1133">Transmembrane helix</keyword>
<evidence type="ECO:0000313" key="3">
    <source>
        <dbReference type="Proteomes" id="UP001165079"/>
    </source>
</evidence>
<organism evidence="2 3">
    <name type="scientific">Actinorhabdospora filicis</name>
    <dbReference type="NCBI Taxonomy" id="1785913"/>
    <lineage>
        <taxon>Bacteria</taxon>
        <taxon>Bacillati</taxon>
        <taxon>Actinomycetota</taxon>
        <taxon>Actinomycetes</taxon>
        <taxon>Micromonosporales</taxon>
        <taxon>Micromonosporaceae</taxon>
        <taxon>Actinorhabdospora</taxon>
    </lineage>
</organism>
<accession>A0A9W6W5D8</accession>
<evidence type="ECO:0000313" key="2">
    <source>
        <dbReference type="EMBL" id="GLZ80272.1"/>
    </source>
</evidence>
<protein>
    <submittedName>
        <fullName evidence="2">Uncharacterized protein</fullName>
    </submittedName>
</protein>
<reference evidence="2" key="1">
    <citation type="submission" date="2023-03" db="EMBL/GenBank/DDBJ databases">
        <title>Actinorhabdospora filicis NBRC 111898.</title>
        <authorList>
            <person name="Ichikawa N."/>
            <person name="Sato H."/>
            <person name="Tonouchi N."/>
        </authorList>
    </citation>
    <scope>NUCLEOTIDE SEQUENCE</scope>
    <source>
        <strain evidence="2">NBRC 111898</strain>
    </source>
</reference>